<keyword evidence="3" id="KW-0813">Transport</keyword>
<evidence type="ECO:0000313" key="9">
    <source>
        <dbReference type="EMBL" id="ABJ87259.1"/>
    </source>
</evidence>
<evidence type="ECO:0000256" key="2">
    <source>
        <dbReference type="ARBA" id="ARBA00007613"/>
    </source>
</evidence>
<dbReference type="GO" id="GO:0015288">
    <property type="term" value="F:porin activity"/>
    <property type="evidence" value="ECO:0007669"/>
    <property type="project" value="TreeGrafter"/>
</dbReference>
<keyword evidence="4" id="KW-1134">Transmembrane beta strand</keyword>
<dbReference type="PANTHER" id="PTHR30026">
    <property type="entry name" value="OUTER MEMBRANE PROTEIN TOLC"/>
    <property type="match status" value="1"/>
</dbReference>
<comment type="similarity">
    <text evidence="2">Belongs to the outer membrane factor (OMF) (TC 1.B.17) family.</text>
</comment>
<evidence type="ECO:0000256" key="1">
    <source>
        <dbReference type="ARBA" id="ARBA00004442"/>
    </source>
</evidence>
<dbReference type="GO" id="GO:1990281">
    <property type="term" value="C:efflux pump complex"/>
    <property type="evidence" value="ECO:0007669"/>
    <property type="project" value="TreeGrafter"/>
</dbReference>
<protein>
    <submittedName>
        <fullName evidence="9">Outer membrane efflux protein</fullName>
    </submittedName>
</protein>
<dbReference type="AlphaFoldDB" id="Q01SW1"/>
<gene>
    <name evidence="9" type="ordered locus">Acid_6333</name>
</gene>
<keyword evidence="7" id="KW-0998">Cell outer membrane</keyword>
<dbReference type="SUPFAM" id="SSF56954">
    <property type="entry name" value="Outer membrane efflux proteins (OEP)"/>
    <property type="match status" value="1"/>
</dbReference>
<evidence type="ECO:0000256" key="5">
    <source>
        <dbReference type="ARBA" id="ARBA00022692"/>
    </source>
</evidence>
<keyword evidence="6" id="KW-0472">Membrane</keyword>
<dbReference type="KEGG" id="sus:Acid_6333"/>
<keyword evidence="5" id="KW-0812">Transmembrane</keyword>
<dbReference type="EMBL" id="CP000473">
    <property type="protein sequence ID" value="ABJ87259.1"/>
    <property type="molecule type" value="Genomic_DNA"/>
</dbReference>
<evidence type="ECO:0000256" key="7">
    <source>
        <dbReference type="ARBA" id="ARBA00023237"/>
    </source>
</evidence>
<keyword evidence="8" id="KW-0732">Signal</keyword>
<organism evidence="9">
    <name type="scientific">Solibacter usitatus (strain Ellin6076)</name>
    <dbReference type="NCBI Taxonomy" id="234267"/>
    <lineage>
        <taxon>Bacteria</taxon>
        <taxon>Pseudomonadati</taxon>
        <taxon>Acidobacteriota</taxon>
        <taxon>Terriglobia</taxon>
        <taxon>Bryobacterales</taxon>
        <taxon>Solibacteraceae</taxon>
        <taxon>Candidatus Solibacter</taxon>
    </lineage>
</organism>
<dbReference type="Gene3D" id="1.20.1600.10">
    <property type="entry name" value="Outer membrane efflux proteins (OEP)"/>
    <property type="match status" value="1"/>
</dbReference>
<name>Q01SW1_SOLUE</name>
<comment type="subcellular location">
    <subcellularLocation>
        <location evidence="1">Cell outer membrane</location>
    </subcellularLocation>
</comment>
<evidence type="ECO:0000256" key="8">
    <source>
        <dbReference type="SAM" id="SignalP"/>
    </source>
</evidence>
<dbReference type="InterPro" id="IPR003423">
    <property type="entry name" value="OMP_efflux"/>
</dbReference>
<dbReference type="InParanoid" id="Q01SW1"/>
<sequence length="470" mass="50097" precursor="true">MQCTHRRAVSSTPLFVCLALLFSSVLAAQENSPFQGSVPTGNATTTPLGLKLDDAIQRGLRANLGLLERGTASQAARAERIRALSALYPQVTGSVGETVQQLNLKTLGFGTLGIPGLSGLPSIAGPFSYSTAQANVSATVFDWSKRKNLSSARDTEEASKLSIQDARDLVVQAVAYAYLQIIADNSRVESIQAQVTTAEAIYNRAVDQKKAGVAPAIDVLRAQVEFKTQQQRLLVEQNQFAKDKLTLGRVIGLPPGQPFYIADATPFTPFSGLTLDQALRTAVAQRADYQSARKLFLAADDALKAARAEWYPTVDLNGYYGVTGPTPGNSHGVFLVTGALNFNIFNGGRIHGDIEQARAAKQQRADELADLGGQIEVQVRTAFLDIQSAADQVAVAQSNVELAAQTLQQARDRFASGVADTIEVVQAQESVATASDNLISASYAHNLAKASLARALGLAEQGIKKLIEVK</sequence>
<dbReference type="Pfam" id="PF02321">
    <property type="entry name" value="OEP"/>
    <property type="match status" value="2"/>
</dbReference>
<dbReference type="GO" id="GO:0009279">
    <property type="term" value="C:cell outer membrane"/>
    <property type="evidence" value="ECO:0007669"/>
    <property type="project" value="UniProtKB-SubCell"/>
</dbReference>
<feature type="signal peptide" evidence="8">
    <location>
        <begin position="1"/>
        <end position="27"/>
    </location>
</feature>
<feature type="chain" id="PRO_5004162554" evidence="8">
    <location>
        <begin position="28"/>
        <end position="470"/>
    </location>
</feature>
<reference evidence="9" key="1">
    <citation type="submission" date="2006-10" db="EMBL/GenBank/DDBJ databases">
        <title>Complete sequence of Solibacter usitatus Ellin6076.</title>
        <authorList>
            <consortium name="US DOE Joint Genome Institute"/>
            <person name="Copeland A."/>
            <person name="Lucas S."/>
            <person name="Lapidus A."/>
            <person name="Barry K."/>
            <person name="Detter J.C."/>
            <person name="Glavina del Rio T."/>
            <person name="Hammon N."/>
            <person name="Israni S."/>
            <person name="Dalin E."/>
            <person name="Tice H."/>
            <person name="Pitluck S."/>
            <person name="Thompson L.S."/>
            <person name="Brettin T."/>
            <person name="Bruce D."/>
            <person name="Han C."/>
            <person name="Tapia R."/>
            <person name="Gilna P."/>
            <person name="Schmutz J."/>
            <person name="Larimer F."/>
            <person name="Land M."/>
            <person name="Hauser L."/>
            <person name="Kyrpides N."/>
            <person name="Mikhailova N."/>
            <person name="Janssen P.H."/>
            <person name="Kuske C.R."/>
            <person name="Richardson P."/>
        </authorList>
    </citation>
    <scope>NUCLEOTIDE SEQUENCE</scope>
    <source>
        <strain evidence="9">Ellin6076</strain>
    </source>
</reference>
<evidence type="ECO:0000256" key="4">
    <source>
        <dbReference type="ARBA" id="ARBA00022452"/>
    </source>
</evidence>
<dbReference type="PANTHER" id="PTHR30026:SF20">
    <property type="entry name" value="OUTER MEMBRANE PROTEIN TOLC"/>
    <property type="match status" value="1"/>
</dbReference>
<evidence type="ECO:0000256" key="3">
    <source>
        <dbReference type="ARBA" id="ARBA00022448"/>
    </source>
</evidence>
<dbReference type="HOGENOM" id="CLU_012817_10_1_0"/>
<dbReference type="InterPro" id="IPR051906">
    <property type="entry name" value="TolC-like"/>
</dbReference>
<evidence type="ECO:0000256" key="6">
    <source>
        <dbReference type="ARBA" id="ARBA00023136"/>
    </source>
</evidence>
<dbReference type="eggNOG" id="COG1538">
    <property type="taxonomic scope" value="Bacteria"/>
</dbReference>
<dbReference type="GO" id="GO:0015562">
    <property type="term" value="F:efflux transmembrane transporter activity"/>
    <property type="evidence" value="ECO:0007669"/>
    <property type="project" value="InterPro"/>
</dbReference>
<dbReference type="STRING" id="234267.Acid_6333"/>
<accession>Q01SW1</accession>
<proteinExistence type="inferred from homology"/>